<accession>A0AAV3TXB8</accession>
<dbReference type="Pfam" id="PF04957">
    <property type="entry name" value="RMF"/>
    <property type="match status" value="1"/>
</dbReference>
<dbReference type="GO" id="GO:0006417">
    <property type="term" value="P:regulation of translation"/>
    <property type="evidence" value="ECO:0007669"/>
    <property type="project" value="UniProtKB-UniRule"/>
</dbReference>
<dbReference type="NCBIfam" id="NF041886">
    <property type="entry name" value="Rmf_CrpP_fam"/>
    <property type="match status" value="1"/>
</dbReference>
<dbReference type="NCBIfam" id="NF011162">
    <property type="entry name" value="PRK14563.1"/>
    <property type="match status" value="1"/>
</dbReference>
<dbReference type="InterPro" id="IPR007040">
    <property type="entry name" value="Ribosome_modulation_factor"/>
</dbReference>
<evidence type="ECO:0000256" key="2">
    <source>
        <dbReference type="ARBA" id="ARBA00022845"/>
    </source>
</evidence>
<proteinExistence type="inferred from homology"/>
<comment type="similarity">
    <text evidence="3">Belongs to the ribosome modulation factor family.</text>
</comment>
<name>A0AAV3TXB8_9ALTE</name>
<comment type="subcellular location">
    <subcellularLocation>
        <location evidence="3">Cytoplasm</location>
    </subcellularLocation>
</comment>
<organism evidence="4 5">
    <name type="scientific">Halioxenophilus aromaticivorans</name>
    <dbReference type="NCBI Taxonomy" id="1306992"/>
    <lineage>
        <taxon>Bacteria</taxon>
        <taxon>Pseudomonadati</taxon>
        <taxon>Pseudomonadota</taxon>
        <taxon>Gammaproteobacteria</taxon>
        <taxon>Alteromonadales</taxon>
        <taxon>Alteromonadaceae</taxon>
        <taxon>Halioxenophilus</taxon>
    </lineage>
</organism>
<dbReference type="EMBL" id="BAABLX010000004">
    <property type="protein sequence ID" value="GAA4931888.1"/>
    <property type="molecule type" value="Genomic_DNA"/>
</dbReference>
<gene>
    <name evidence="3 4" type="primary">rmf</name>
    <name evidence="4" type="ORF">GCM10025791_05240</name>
</gene>
<dbReference type="Proteomes" id="UP001409585">
    <property type="component" value="Unassembled WGS sequence"/>
</dbReference>
<dbReference type="GO" id="GO:0005737">
    <property type="term" value="C:cytoplasm"/>
    <property type="evidence" value="ECO:0007669"/>
    <property type="project" value="UniProtKB-SubCell"/>
</dbReference>
<evidence type="ECO:0000256" key="3">
    <source>
        <dbReference type="HAMAP-Rule" id="MF_00919"/>
    </source>
</evidence>
<sequence>MKRHKRNPSERAFSKGYMAGFEGRSRSSCPHETIKTRYDWLNGWREGRNDQWNGFNRFATAQKMSNF</sequence>
<keyword evidence="1 3" id="KW-0963">Cytoplasm</keyword>
<evidence type="ECO:0000256" key="1">
    <source>
        <dbReference type="ARBA" id="ARBA00022490"/>
    </source>
</evidence>
<dbReference type="RefSeq" id="WP_345416609.1">
    <property type="nucleotide sequence ID" value="NZ_AP031496.1"/>
</dbReference>
<evidence type="ECO:0000313" key="5">
    <source>
        <dbReference type="Proteomes" id="UP001409585"/>
    </source>
</evidence>
<dbReference type="HAMAP" id="MF_00919">
    <property type="entry name" value="RMF"/>
    <property type="match status" value="1"/>
</dbReference>
<comment type="caution">
    <text evidence="4">The sequence shown here is derived from an EMBL/GenBank/DDBJ whole genome shotgun (WGS) entry which is preliminary data.</text>
</comment>
<reference evidence="5" key="1">
    <citation type="journal article" date="2019" name="Int. J. Syst. Evol. Microbiol.">
        <title>The Global Catalogue of Microorganisms (GCM) 10K type strain sequencing project: providing services to taxonomists for standard genome sequencing and annotation.</title>
        <authorList>
            <consortium name="The Broad Institute Genomics Platform"/>
            <consortium name="The Broad Institute Genome Sequencing Center for Infectious Disease"/>
            <person name="Wu L."/>
            <person name="Ma J."/>
        </authorList>
    </citation>
    <scope>NUCLEOTIDE SEQUENCE [LARGE SCALE GENOMIC DNA]</scope>
    <source>
        <strain evidence="5">JCM 19134</strain>
    </source>
</reference>
<keyword evidence="2 3" id="KW-0810">Translation regulation</keyword>
<dbReference type="Gene3D" id="1.10.10.620">
    <property type="entry name" value="ribosome modulation factor like domain"/>
    <property type="match status" value="1"/>
</dbReference>
<evidence type="ECO:0000313" key="4">
    <source>
        <dbReference type="EMBL" id="GAA4931888.1"/>
    </source>
</evidence>
<comment type="function">
    <text evidence="3">During stationary phase, converts 70S ribosomes to an inactive dimeric form (100S ribosomes).</text>
</comment>
<dbReference type="AlphaFoldDB" id="A0AAV3TXB8"/>
<keyword evidence="5" id="KW-1185">Reference proteome</keyword>
<protein>
    <recommendedName>
        <fullName evidence="3">Ribosome modulation factor</fullName>
        <shortName evidence="3">RMF</shortName>
    </recommendedName>
</protein>
<dbReference type="InterPro" id="IPR023200">
    <property type="entry name" value="RMF_sf"/>
</dbReference>